<proteinExistence type="predicted"/>
<keyword evidence="2" id="KW-1185">Reference proteome</keyword>
<comment type="caution">
    <text evidence="1">The sequence shown here is derived from an EMBL/GenBank/DDBJ whole genome shotgun (WGS) entry which is preliminary data.</text>
</comment>
<dbReference type="EMBL" id="JAATIQ010000807">
    <property type="protein sequence ID" value="KAF4347440.1"/>
    <property type="molecule type" value="Genomic_DNA"/>
</dbReference>
<dbReference type="Proteomes" id="UP000583929">
    <property type="component" value="Unassembled WGS sequence"/>
</dbReference>
<dbReference type="AlphaFoldDB" id="A0A7J6DNM7"/>
<reference evidence="1 2" key="1">
    <citation type="journal article" date="2020" name="bioRxiv">
        <title>Sequence and annotation of 42 cannabis genomes reveals extensive copy number variation in cannabinoid synthesis and pathogen resistance genes.</title>
        <authorList>
            <person name="Mckernan K.J."/>
            <person name="Helbert Y."/>
            <person name="Kane L.T."/>
            <person name="Ebling H."/>
            <person name="Zhang L."/>
            <person name="Liu B."/>
            <person name="Eaton Z."/>
            <person name="Mclaughlin S."/>
            <person name="Kingan S."/>
            <person name="Baybayan P."/>
            <person name="Concepcion G."/>
            <person name="Jordan M."/>
            <person name="Riva A."/>
            <person name="Barbazuk W."/>
            <person name="Harkins T."/>
        </authorList>
    </citation>
    <scope>NUCLEOTIDE SEQUENCE [LARGE SCALE GENOMIC DNA]</scope>
    <source>
        <strain evidence="2">cv. Jamaican Lion 4</strain>
        <tissue evidence="1">Leaf</tissue>
    </source>
</reference>
<evidence type="ECO:0000313" key="2">
    <source>
        <dbReference type="Proteomes" id="UP000583929"/>
    </source>
</evidence>
<evidence type="ECO:0000313" key="1">
    <source>
        <dbReference type="EMBL" id="KAF4347440.1"/>
    </source>
</evidence>
<organism evidence="1 2">
    <name type="scientific">Cannabis sativa</name>
    <name type="common">Hemp</name>
    <name type="synonym">Marijuana</name>
    <dbReference type="NCBI Taxonomy" id="3483"/>
    <lineage>
        <taxon>Eukaryota</taxon>
        <taxon>Viridiplantae</taxon>
        <taxon>Streptophyta</taxon>
        <taxon>Embryophyta</taxon>
        <taxon>Tracheophyta</taxon>
        <taxon>Spermatophyta</taxon>
        <taxon>Magnoliopsida</taxon>
        <taxon>eudicotyledons</taxon>
        <taxon>Gunneridae</taxon>
        <taxon>Pentapetalae</taxon>
        <taxon>rosids</taxon>
        <taxon>fabids</taxon>
        <taxon>Rosales</taxon>
        <taxon>Cannabaceae</taxon>
        <taxon>Cannabis</taxon>
    </lineage>
</organism>
<gene>
    <name evidence="1" type="ORF">G4B88_029912</name>
</gene>
<accession>A0A7J6DNM7</accession>
<sequence>MKRTTEYYMNVYSVHIRTRTTRHACMHACNIQQRLFGMQRWPVKCQLSPSSLRCNDFGIKGRIIGHNEGCLPFECSPYCSTYFFHDSLGSPIENFIQLAAPFSNLLCDIINLDDEYVSIRDGSHDPRDHHHFLTLLSQHEYYSRSLSTLQNILGQDRYHSEEHYLACRELRRKRSNLHSETTDNEPVTNIATATVVSSMAAGVIA</sequence>
<name>A0A7J6DNM7_CANSA</name>
<protein>
    <submittedName>
        <fullName evidence="1">Uncharacterized protein</fullName>
    </submittedName>
</protein>